<dbReference type="GO" id="GO:0050482">
    <property type="term" value="P:arachidonate secretion"/>
    <property type="evidence" value="ECO:0007669"/>
    <property type="project" value="InterPro"/>
</dbReference>
<keyword evidence="1" id="KW-0732">Signal</keyword>
<feature type="signal peptide" evidence="1">
    <location>
        <begin position="1"/>
        <end position="24"/>
    </location>
</feature>
<dbReference type="GO" id="GO:0006644">
    <property type="term" value="P:phospholipid metabolic process"/>
    <property type="evidence" value="ECO:0007669"/>
    <property type="project" value="InterPro"/>
</dbReference>
<evidence type="ECO:0000313" key="2">
    <source>
        <dbReference type="EMBL" id="AXL95501.1"/>
    </source>
</evidence>
<sequence>MKLLAPVLWAMAALGVTWLVAVDSKESCTKHSNGCSTPVPLPCKEYFRPACDIHDNCYHCGKTFGISRGECDEAFLKDMTALCEKLGRDSATCPATRKRGVTSRRATSIAHSRLWTKALVQKSFLNRKARNVVLLLPMTCQGWAKDYHLAVRLAGASSYSVTTDLEACQGLEHCLPNH</sequence>
<organism evidence="2">
    <name type="scientific">Conus ermineus</name>
    <name type="common">Agate cone</name>
    <name type="synonym">Chelyconus ermineus</name>
    <dbReference type="NCBI Taxonomy" id="55423"/>
    <lineage>
        <taxon>Eukaryota</taxon>
        <taxon>Metazoa</taxon>
        <taxon>Spiralia</taxon>
        <taxon>Lophotrochozoa</taxon>
        <taxon>Mollusca</taxon>
        <taxon>Gastropoda</taxon>
        <taxon>Caenogastropoda</taxon>
        <taxon>Neogastropoda</taxon>
        <taxon>Conoidea</taxon>
        <taxon>Conidae</taxon>
        <taxon>Conus</taxon>
        <taxon>Chelyconus</taxon>
    </lineage>
</organism>
<proteinExistence type="evidence at transcript level"/>
<dbReference type="InterPro" id="IPR036444">
    <property type="entry name" value="PLipase_A2_dom_sf"/>
</dbReference>
<evidence type="ECO:0000256" key="1">
    <source>
        <dbReference type="SAM" id="SignalP"/>
    </source>
</evidence>
<protein>
    <submittedName>
        <fullName evidence="2">Conodipine</fullName>
    </submittedName>
</protein>
<dbReference type="PANTHER" id="PTHR37687:SF1">
    <property type="entry name" value="AGAP006772-PA"/>
    <property type="match status" value="1"/>
</dbReference>
<dbReference type="AlphaFoldDB" id="A0A346CIV2"/>
<dbReference type="InterPro" id="IPR038875">
    <property type="entry name" value="PLA2_conodipine-like"/>
</dbReference>
<dbReference type="EMBL" id="MH360452">
    <property type="protein sequence ID" value="AXL95501.1"/>
    <property type="molecule type" value="mRNA"/>
</dbReference>
<feature type="chain" id="PRO_5016832573" evidence="1">
    <location>
        <begin position="25"/>
        <end position="178"/>
    </location>
</feature>
<dbReference type="PANTHER" id="PTHR37687">
    <property type="entry name" value="AGAP006772-PA"/>
    <property type="match status" value="1"/>
</dbReference>
<reference evidence="2" key="1">
    <citation type="journal article" date="2018" name="Genome Biol. Evol.">
        <title>Conotoxin diversity in Chelyconus ermineus (Born, 1778) and the convergent origin of piscivory in the Atlantic and Indo-Pacific cones.</title>
        <authorList>
            <person name="Abalde S."/>
            <person name="Tenorio M.J."/>
            <person name="Afonso C.M."/>
            <person name="Zardoya R."/>
        </authorList>
    </citation>
    <scope>NUCLEOTIDE SEQUENCE</scope>
    <source>
        <strain evidence="2">Cerm_164</strain>
    </source>
</reference>
<name>A0A346CIV2_CONER</name>
<dbReference type="GO" id="GO:0004623">
    <property type="term" value="F:phospholipase A2 activity"/>
    <property type="evidence" value="ECO:0007669"/>
    <property type="project" value="InterPro"/>
</dbReference>
<accession>A0A346CIV2</accession>
<dbReference type="Gene3D" id="1.20.90.10">
    <property type="entry name" value="Phospholipase A2 domain"/>
    <property type="match status" value="1"/>
</dbReference>
<dbReference type="SUPFAM" id="SSF48619">
    <property type="entry name" value="Phospholipase A2, PLA2"/>
    <property type="match status" value="1"/>
</dbReference>